<dbReference type="Proteomes" id="UP000307380">
    <property type="component" value="Unassembled WGS sequence"/>
</dbReference>
<name>A0A4S4FVY1_9MICO</name>
<sequence>MARITIIGGTGYAGSHLVAAAVARGHRVTSYSRRTPSSPPAGAKFIAFDLLDGGQLPRAALDTDVLISALSPRGPLAGQTRQLLADLAERARAEGVRFGVIGGAGTLRISENGPVVQDTEHVPAEFKAEAREMGAVLGDLRESDQALDWFYVSPAAGFGSWAPGAATGTYRIGSDVLLTDSEGNSEISGADLADAVMNEIESPRHRRARFSIAY</sequence>
<dbReference type="InterPro" id="IPR051606">
    <property type="entry name" value="Polyketide_Oxido-like"/>
</dbReference>
<dbReference type="PANTHER" id="PTHR43355">
    <property type="entry name" value="FLAVIN REDUCTASE (NADPH)"/>
    <property type="match status" value="1"/>
</dbReference>
<dbReference type="Gene3D" id="3.40.50.720">
    <property type="entry name" value="NAD(P)-binding Rossmann-like Domain"/>
    <property type="match status" value="1"/>
</dbReference>
<accession>A0A4S4FVY1</accession>
<dbReference type="PANTHER" id="PTHR43355:SF2">
    <property type="entry name" value="FLAVIN REDUCTASE (NADPH)"/>
    <property type="match status" value="1"/>
</dbReference>
<dbReference type="SUPFAM" id="SSF51735">
    <property type="entry name" value="NAD(P)-binding Rossmann-fold domains"/>
    <property type="match status" value="1"/>
</dbReference>
<reference evidence="2 3" key="1">
    <citation type="submission" date="2019-04" db="EMBL/GenBank/DDBJ databases">
        <authorList>
            <person name="Jiang L."/>
        </authorList>
    </citation>
    <scope>NUCLEOTIDE SEQUENCE [LARGE SCALE GENOMIC DNA]</scope>
    <source>
        <strain evidence="2 3">YIM 131861</strain>
    </source>
</reference>
<gene>
    <name evidence="2" type="ORF">E6C70_11550</name>
</gene>
<dbReference type="AlphaFoldDB" id="A0A4S4FVY1"/>
<evidence type="ECO:0000313" key="2">
    <source>
        <dbReference type="EMBL" id="THG34045.1"/>
    </source>
</evidence>
<organism evidence="2 3">
    <name type="scientific">Orlajensenia flava</name>
    <dbReference type="NCBI Taxonomy" id="2565934"/>
    <lineage>
        <taxon>Bacteria</taxon>
        <taxon>Bacillati</taxon>
        <taxon>Actinomycetota</taxon>
        <taxon>Actinomycetes</taxon>
        <taxon>Micrococcales</taxon>
        <taxon>Microbacteriaceae</taxon>
        <taxon>Orlajensenia</taxon>
    </lineage>
</organism>
<comment type="caution">
    <text evidence="2">The sequence shown here is derived from an EMBL/GenBank/DDBJ whole genome shotgun (WGS) entry which is preliminary data.</text>
</comment>
<dbReference type="Pfam" id="PF13460">
    <property type="entry name" value="NAD_binding_10"/>
    <property type="match status" value="1"/>
</dbReference>
<dbReference type="GO" id="GO:0016646">
    <property type="term" value="F:oxidoreductase activity, acting on the CH-NH group of donors, NAD or NADP as acceptor"/>
    <property type="evidence" value="ECO:0007669"/>
    <property type="project" value="TreeGrafter"/>
</dbReference>
<evidence type="ECO:0000313" key="3">
    <source>
        <dbReference type="Proteomes" id="UP000307380"/>
    </source>
</evidence>
<dbReference type="InterPro" id="IPR016040">
    <property type="entry name" value="NAD(P)-bd_dom"/>
</dbReference>
<feature type="domain" description="NAD(P)-binding" evidence="1">
    <location>
        <begin position="8"/>
        <end position="203"/>
    </location>
</feature>
<proteinExistence type="predicted"/>
<keyword evidence="3" id="KW-1185">Reference proteome</keyword>
<dbReference type="InterPro" id="IPR036291">
    <property type="entry name" value="NAD(P)-bd_dom_sf"/>
</dbReference>
<dbReference type="EMBL" id="SSSN01000007">
    <property type="protein sequence ID" value="THG34045.1"/>
    <property type="molecule type" value="Genomic_DNA"/>
</dbReference>
<protein>
    <submittedName>
        <fullName evidence="2">NAD-dependent epimerase/dehydratase family protein</fullName>
    </submittedName>
</protein>
<evidence type="ECO:0000259" key="1">
    <source>
        <dbReference type="Pfam" id="PF13460"/>
    </source>
</evidence>
<dbReference type="RefSeq" id="WP_136424681.1">
    <property type="nucleotide sequence ID" value="NZ_SSSN01000007.1"/>
</dbReference>
<dbReference type="OrthoDB" id="3191258at2"/>